<comment type="caution">
    <text evidence="3">The sequence shown here is derived from an EMBL/GenBank/DDBJ whole genome shotgun (WGS) entry which is preliminary data.</text>
</comment>
<sequence>MFDFPQYDKFFGKLVKRYLSGEFGGLNDVDAHLASVLYAADRWQAKDDIERFLKKGYIVISNRYAESNMAHQTAKIKSPKKQKEFLKWLSEMEFENFKIPRADLVIYLDVSVEIGQKLVENRGNKKDIHELDIIYLENTQKQYRALCNQNKHWQKINTTKNSQILSREKIAEKVWEIVKKII</sequence>
<dbReference type="GO" id="GO:0005737">
    <property type="term" value="C:cytoplasm"/>
    <property type="evidence" value="ECO:0007669"/>
    <property type="project" value="TreeGrafter"/>
</dbReference>
<name>A0A1F5DMH1_9BACT</name>
<dbReference type="GO" id="GO:0006233">
    <property type="term" value="P:dTDP biosynthetic process"/>
    <property type="evidence" value="ECO:0007669"/>
    <property type="project" value="TreeGrafter"/>
</dbReference>
<dbReference type="InterPro" id="IPR039430">
    <property type="entry name" value="Thymidylate_kin-like_dom"/>
</dbReference>
<comment type="similarity">
    <text evidence="1">Belongs to the thymidylate kinase family.</text>
</comment>
<proteinExistence type="inferred from homology"/>
<evidence type="ECO:0000313" key="4">
    <source>
        <dbReference type="Proteomes" id="UP000178764"/>
    </source>
</evidence>
<dbReference type="GO" id="GO:0006227">
    <property type="term" value="P:dUDP biosynthetic process"/>
    <property type="evidence" value="ECO:0007669"/>
    <property type="project" value="TreeGrafter"/>
</dbReference>
<gene>
    <name evidence="3" type="ORF">A2V71_01360</name>
</gene>
<dbReference type="AlphaFoldDB" id="A0A1F5DMH1"/>
<evidence type="ECO:0000259" key="2">
    <source>
        <dbReference type="Pfam" id="PF02223"/>
    </source>
</evidence>
<dbReference type="PANTHER" id="PTHR10344">
    <property type="entry name" value="THYMIDYLATE KINASE"/>
    <property type="match status" value="1"/>
</dbReference>
<evidence type="ECO:0000256" key="1">
    <source>
        <dbReference type="ARBA" id="ARBA00009776"/>
    </source>
</evidence>
<dbReference type="SUPFAM" id="SSF52540">
    <property type="entry name" value="P-loop containing nucleoside triphosphate hydrolases"/>
    <property type="match status" value="1"/>
</dbReference>
<dbReference type="Gene3D" id="3.40.50.300">
    <property type="entry name" value="P-loop containing nucleotide triphosphate hydrolases"/>
    <property type="match status" value="1"/>
</dbReference>
<dbReference type="InterPro" id="IPR027417">
    <property type="entry name" value="P-loop_NTPase"/>
</dbReference>
<dbReference type="EMBL" id="MEZT01000022">
    <property type="protein sequence ID" value="OGD56348.1"/>
    <property type="molecule type" value="Genomic_DNA"/>
</dbReference>
<dbReference type="Pfam" id="PF02223">
    <property type="entry name" value="Thymidylate_kin"/>
    <property type="match status" value="1"/>
</dbReference>
<dbReference type="PANTHER" id="PTHR10344:SF1">
    <property type="entry name" value="THYMIDYLATE KINASE"/>
    <property type="match status" value="1"/>
</dbReference>
<dbReference type="Proteomes" id="UP000178764">
    <property type="component" value="Unassembled WGS sequence"/>
</dbReference>
<dbReference type="GO" id="GO:0006235">
    <property type="term" value="P:dTTP biosynthetic process"/>
    <property type="evidence" value="ECO:0007669"/>
    <property type="project" value="TreeGrafter"/>
</dbReference>
<protein>
    <recommendedName>
        <fullName evidence="2">Thymidylate kinase-like domain-containing protein</fullName>
    </recommendedName>
</protein>
<accession>A0A1F5DMH1</accession>
<feature type="domain" description="Thymidylate kinase-like" evidence="2">
    <location>
        <begin position="2"/>
        <end position="165"/>
    </location>
</feature>
<organism evidence="3 4">
    <name type="scientific">Candidatus Berkelbacteria bacterium RBG_13_40_8</name>
    <dbReference type="NCBI Taxonomy" id="1797467"/>
    <lineage>
        <taxon>Bacteria</taxon>
        <taxon>Candidatus Berkelbacteria</taxon>
    </lineage>
</organism>
<dbReference type="GO" id="GO:0004798">
    <property type="term" value="F:dTMP kinase activity"/>
    <property type="evidence" value="ECO:0007669"/>
    <property type="project" value="TreeGrafter"/>
</dbReference>
<reference evidence="3 4" key="1">
    <citation type="journal article" date="2016" name="Nat. Commun.">
        <title>Thousands of microbial genomes shed light on interconnected biogeochemical processes in an aquifer system.</title>
        <authorList>
            <person name="Anantharaman K."/>
            <person name="Brown C.T."/>
            <person name="Hug L.A."/>
            <person name="Sharon I."/>
            <person name="Castelle C.J."/>
            <person name="Probst A.J."/>
            <person name="Thomas B.C."/>
            <person name="Singh A."/>
            <person name="Wilkins M.J."/>
            <person name="Karaoz U."/>
            <person name="Brodie E.L."/>
            <person name="Williams K.H."/>
            <person name="Hubbard S.S."/>
            <person name="Banfield J.F."/>
        </authorList>
    </citation>
    <scope>NUCLEOTIDE SEQUENCE [LARGE SCALE GENOMIC DNA]</scope>
</reference>
<evidence type="ECO:0000313" key="3">
    <source>
        <dbReference type="EMBL" id="OGD56348.1"/>
    </source>
</evidence>